<evidence type="ECO:0000256" key="1">
    <source>
        <dbReference type="SAM" id="MobiDB-lite"/>
    </source>
</evidence>
<accession>A0A5B8RFQ3</accession>
<sequence length="86" mass="9083">MLVELLDGLLGELREMAAALYQRVGGEHAHAAAVGEDGEAVAVRRGRESQCLHRREQLAEGVHPEHAGAPEGGVVDLVGARQRPGV</sequence>
<reference evidence="2" key="1">
    <citation type="submission" date="2019-06" db="EMBL/GenBank/DDBJ databases">
        <authorList>
            <person name="Murdoch R.W."/>
            <person name="Fathepure B."/>
        </authorList>
    </citation>
    <scope>NUCLEOTIDE SEQUENCE</scope>
</reference>
<organism evidence="2">
    <name type="scientific">uncultured organism</name>
    <dbReference type="NCBI Taxonomy" id="155900"/>
    <lineage>
        <taxon>unclassified sequences</taxon>
        <taxon>environmental samples</taxon>
    </lineage>
</organism>
<dbReference type="AlphaFoldDB" id="A0A5B8RFQ3"/>
<gene>
    <name evidence="2" type="ORF">KBTEX_04255</name>
</gene>
<name>A0A5B8RFQ3_9ZZZZ</name>
<protein>
    <submittedName>
        <fullName evidence="2">Uncharacterized protein</fullName>
    </submittedName>
</protein>
<proteinExistence type="predicted"/>
<dbReference type="EMBL" id="MN079453">
    <property type="protein sequence ID" value="QEA07889.1"/>
    <property type="molecule type" value="Genomic_DNA"/>
</dbReference>
<feature type="region of interest" description="Disordered" evidence="1">
    <location>
        <begin position="62"/>
        <end position="86"/>
    </location>
</feature>
<evidence type="ECO:0000313" key="2">
    <source>
        <dbReference type="EMBL" id="QEA07889.1"/>
    </source>
</evidence>